<keyword evidence="1" id="KW-0472">Membrane</keyword>
<dbReference type="EMBL" id="BOMI01000146">
    <property type="protein sequence ID" value="GID78432.1"/>
    <property type="molecule type" value="Genomic_DNA"/>
</dbReference>
<gene>
    <name evidence="2" type="ORF">Ade02nite_70730</name>
</gene>
<proteinExistence type="predicted"/>
<sequence>MGRVAGRVRTGRVSGRVAPIERAATEVAHFDETPRPVFHDPEGTRRRRLRVVAYVVGLVLLVVLLAFWLSQLSGGVP</sequence>
<keyword evidence="3" id="KW-1185">Reference proteome</keyword>
<name>A0ABQ3YEM2_9ACTN</name>
<keyword evidence="1" id="KW-0812">Transmembrane</keyword>
<reference evidence="2 3" key="1">
    <citation type="submission" date="2021-01" db="EMBL/GenBank/DDBJ databases">
        <title>Whole genome shotgun sequence of Actinoplanes deccanensis NBRC 13994.</title>
        <authorList>
            <person name="Komaki H."/>
            <person name="Tamura T."/>
        </authorList>
    </citation>
    <scope>NUCLEOTIDE SEQUENCE [LARGE SCALE GENOMIC DNA]</scope>
    <source>
        <strain evidence="2 3">NBRC 13994</strain>
    </source>
</reference>
<accession>A0ABQ3YEM2</accession>
<evidence type="ECO:0000256" key="1">
    <source>
        <dbReference type="SAM" id="Phobius"/>
    </source>
</evidence>
<protein>
    <submittedName>
        <fullName evidence="2">Uncharacterized protein</fullName>
    </submittedName>
</protein>
<keyword evidence="1" id="KW-1133">Transmembrane helix</keyword>
<comment type="caution">
    <text evidence="2">The sequence shown here is derived from an EMBL/GenBank/DDBJ whole genome shotgun (WGS) entry which is preliminary data.</text>
</comment>
<organism evidence="2 3">
    <name type="scientific">Paractinoplanes deccanensis</name>
    <dbReference type="NCBI Taxonomy" id="113561"/>
    <lineage>
        <taxon>Bacteria</taxon>
        <taxon>Bacillati</taxon>
        <taxon>Actinomycetota</taxon>
        <taxon>Actinomycetes</taxon>
        <taxon>Micromonosporales</taxon>
        <taxon>Micromonosporaceae</taxon>
        <taxon>Paractinoplanes</taxon>
    </lineage>
</organism>
<evidence type="ECO:0000313" key="2">
    <source>
        <dbReference type="EMBL" id="GID78432.1"/>
    </source>
</evidence>
<evidence type="ECO:0000313" key="3">
    <source>
        <dbReference type="Proteomes" id="UP000609879"/>
    </source>
</evidence>
<feature type="transmembrane region" description="Helical" evidence="1">
    <location>
        <begin position="51"/>
        <end position="69"/>
    </location>
</feature>
<dbReference type="Proteomes" id="UP000609879">
    <property type="component" value="Unassembled WGS sequence"/>
</dbReference>